<dbReference type="STRING" id="45068.Llon_0608"/>
<dbReference type="EMBL" id="LNYK01000010">
    <property type="protein sequence ID" value="KTD22390.1"/>
    <property type="molecule type" value="Genomic_DNA"/>
</dbReference>
<dbReference type="OrthoDB" id="9795903at2"/>
<reference evidence="2 3" key="1">
    <citation type="submission" date="2015-11" db="EMBL/GenBank/DDBJ databases">
        <title>Genomic analysis of 38 Legionella species identifies large and diverse effector repertoires.</title>
        <authorList>
            <person name="Burstein D."/>
            <person name="Amaro F."/>
            <person name="Zusman T."/>
            <person name="Lifshitz Z."/>
            <person name="Cohen O."/>
            <person name="Gilbert J.A."/>
            <person name="Pupko T."/>
            <person name="Shuman H.A."/>
            <person name="Segal G."/>
        </authorList>
    </citation>
    <scope>NUCLEOTIDE SEQUENCE [LARGE SCALE GENOMIC DNA]</scope>
    <source>
        <strain evidence="2 3">ATCC 49505</strain>
    </source>
</reference>
<keyword evidence="3" id="KW-1185">Reference proteome</keyword>
<comment type="caution">
    <text evidence="2">The sequence shown here is derived from an EMBL/GenBank/DDBJ whole genome shotgun (WGS) entry which is preliminary data.</text>
</comment>
<proteinExistence type="predicted"/>
<gene>
    <name evidence="2" type="ORF">Llon_0608</name>
</gene>
<accession>A0A0W0VRW9</accession>
<dbReference type="SMART" id="SM00953">
    <property type="entry name" value="RES"/>
    <property type="match status" value="1"/>
</dbReference>
<organism evidence="2 3">
    <name type="scientific">Legionella londiniensis</name>
    <dbReference type="NCBI Taxonomy" id="45068"/>
    <lineage>
        <taxon>Bacteria</taxon>
        <taxon>Pseudomonadati</taxon>
        <taxon>Pseudomonadota</taxon>
        <taxon>Gammaproteobacteria</taxon>
        <taxon>Legionellales</taxon>
        <taxon>Legionellaceae</taxon>
        <taxon>Legionella</taxon>
    </lineage>
</organism>
<dbReference type="AlphaFoldDB" id="A0A0W0VRW9"/>
<dbReference type="RefSeq" id="WP_058528623.1">
    <property type="nucleotide sequence ID" value="NZ_CAAAHZ010000007.1"/>
</dbReference>
<evidence type="ECO:0000259" key="1">
    <source>
        <dbReference type="SMART" id="SM00953"/>
    </source>
</evidence>
<name>A0A0W0VRW9_9GAMM</name>
<protein>
    <submittedName>
        <fullName evidence="2">RES domain-containing protein</fullName>
    </submittedName>
</protein>
<evidence type="ECO:0000313" key="2">
    <source>
        <dbReference type="EMBL" id="KTD22390.1"/>
    </source>
</evidence>
<dbReference type="InterPro" id="IPR014914">
    <property type="entry name" value="RES_dom"/>
</dbReference>
<sequence>MYHYIDVQKRVHRILPSKFPPVSLFDWAENREELEQIAALEGLTNDRLSTEYGKLNLVPKEDWVGGQGATPLMAAFTHIGYPSRFSDETFGIYYAADSQKAAIKETVFHRELFYSASNEPACKITMREYVANVVKPLVDITGSEYHHLLNPNPNQYKISQAFGKKVKNDNQWGIYYPSVRSQNSFCAAILRPPALTIPVQGKHFEYLWDGHSISQVKAVNSINF</sequence>
<dbReference type="Pfam" id="PF08808">
    <property type="entry name" value="RES"/>
    <property type="match status" value="1"/>
</dbReference>
<dbReference type="PATRIC" id="fig|45068.5.peg.655"/>
<evidence type="ECO:0000313" key="3">
    <source>
        <dbReference type="Proteomes" id="UP000054997"/>
    </source>
</evidence>
<feature type="domain" description="RES" evidence="1">
    <location>
        <begin position="75"/>
        <end position="201"/>
    </location>
</feature>
<dbReference type="Proteomes" id="UP000054997">
    <property type="component" value="Unassembled WGS sequence"/>
</dbReference>